<gene>
    <name evidence="1" type="ORF">SpAn4DRAFT_3738</name>
</gene>
<name>A0A0U1KWE8_9FIRM</name>
<dbReference type="Proteomes" id="UP000049855">
    <property type="component" value="Unassembled WGS sequence"/>
</dbReference>
<evidence type="ECO:0000313" key="2">
    <source>
        <dbReference type="Proteomes" id="UP000049855"/>
    </source>
</evidence>
<dbReference type="EMBL" id="CTRP01000004">
    <property type="protein sequence ID" value="CQR71233.1"/>
    <property type="molecule type" value="Genomic_DNA"/>
</dbReference>
<accession>A0A0U1KWE8</accession>
<keyword evidence="2" id="KW-1185">Reference proteome</keyword>
<sequence>MERKLKTALLNTINEYNGIVKQMDDPNTTPSRGLQLVAAKEALNQVLEHFATAEYVEHVNGQWRIKVIVVMERVE</sequence>
<dbReference type="RefSeq" id="WP_021167342.1">
    <property type="nucleotide sequence ID" value="NZ_CTRP01000004.1"/>
</dbReference>
<proteinExistence type="predicted"/>
<reference evidence="2" key="1">
    <citation type="submission" date="2015-03" db="EMBL/GenBank/DDBJ databases">
        <authorList>
            <person name="Nijsse Bart"/>
        </authorList>
    </citation>
    <scope>NUCLEOTIDE SEQUENCE [LARGE SCALE GENOMIC DNA]</scope>
</reference>
<organism evidence="1 2">
    <name type="scientific">Sporomusa ovata</name>
    <dbReference type="NCBI Taxonomy" id="2378"/>
    <lineage>
        <taxon>Bacteria</taxon>
        <taxon>Bacillati</taxon>
        <taxon>Bacillota</taxon>
        <taxon>Negativicutes</taxon>
        <taxon>Selenomonadales</taxon>
        <taxon>Sporomusaceae</taxon>
        <taxon>Sporomusa</taxon>
    </lineage>
</organism>
<protein>
    <submittedName>
        <fullName evidence="1">Uncharacterized protein</fullName>
    </submittedName>
</protein>
<evidence type="ECO:0000313" key="1">
    <source>
        <dbReference type="EMBL" id="CQR71233.1"/>
    </source>
</evidence>
<dbReference type="AlphaFoldDB" id="A0A0U1KWE8"/>